<keyword evidence="8" id="KW-0170">Cobalt</keyword>
<keyword evidence="7" id="KW-0456">Lyase</keyword>
<comment type="cofactor">
    <cofactor evidence="2">
        <name>Co(2+)</name>
        <dbReference type="ChEBI" id="CHEBI:48828"/>
    </cofactor>
</comment>
<evidence type="ECO:0000256" key="6">
    <source>
        <dbReference type="ARBA" id="ARBA00023141"/>
    </source>
</evidence>
<keyword evidence="3" id="KW-0028">Amino-acid biosynthesis</keyword>
<dbReference type="GO" id="GO:0009073">
    <property type="term" value="P:aromatic amino acid family biosynthetic process"/>
    <property type="evidence" value="ECO:0007669"/>
    <property type="project" value="UniProtKB-KW"/>
</dbReference>
<evidence type="ECO:0000256" key="1">
    <source>
        <dbReference type="ARBA" id="ARBA00001911"/>
    </source>
</evidence>
<protein>
    <submittedName>
        <fullName evidence="11">3-dehydroquinate synthase</fullName>
    </submittedName>
</protein>
<proteinExistence type="predicted"/>
<reference evidence="11" key="2">
    <citation type="journal article" date="2021" name="PeerJ">
        <title>Extensive microbial diversity within the chicken gut microbiome revealed by metagenomics and culture.</title>
        <authorList>
            <person name="Gilroy R."/>
            <person name="Ravi A."/>
            <person name="Getino M."/>
            <person name="Pursley I."/>
            <person name="Horton D.L."/>
            <person name="Alikhan N.F."/>
            <person name="Baker D."/>
            <person name="Gharbi K."/>
            <person name="Hall N."/>
            <person name="Watson M."/>
            <person name="Adriaenssens E.M."/>
            <person name="Foster-Nyarko E."/>
            <person name="Jarju S."/>
            <person name="Secka A."/>
            <person name="Antonio M."/>
            <person name="Oren A."/>
            <person name="Chaudhuri R.R."/>
            <person name="La Ragione R."/>
            <person name="Hildebrand F."/>
            <person name="Pallen M.J."/>
        </authorList>
    </citation>
    <scope>NUCLEOTIDE SEQUENCE</scope>
    <source>
        <strain evidence="11">B2-22910</strain>
    </source>
</reference>
<dbReference type="InterPro" id="IPR056179">
    <property type="entry name" value="DHQS_C"/>
</dbReference>
<feature type="domain" description="3-dehydroquinate synthase C-terminal" evidence="10">
    <location>
        <begin position="174"/>
        <end position="323"/>
    </location>
</feature>
<dbReference type="AlphaFoldDB" id="A0A9D9NEV4"/>
<comment type="cofactor">
    <cofactor evidence="1">
        <name>NAD(+)</name>
        <dbReference type="ChEBI" id="CHEBI:57540"/>
    </cofactor>
</comment>
<evidence type="ECO:0000256" key="7">
    <source>
        <dbReference type="ARBA" id="ARBA00023239"/>
    </source>
</evidence>
<evidence type="ECO:0000256" key="3">
    <source>
        <dbReference type="ARBA" id="ARBA00022605"/>
    </source>
</evidence>
<keyword evidence="6" id="KW-0057">Aromatic amino acid biosynthesis</keyword>
<keyword evidence="4" id="KW-0479">Metal-binding</keyword>
<dbReference type="Proteomes" id="UP000823603">
    <property type="component" value="Unassembled WGS sequence"/>
</dbReference>
<keyword evidence="5" id="KW-0520">NAD</keyword>
<evidence type="ECO:0000259" key="10">
    <source>
        <dbReference type="Pfam" id="PF24621"/>
    </source>
</evidence>
<dbReference type="GO" id="GO:0046872">
    <property type="term" value="F:metal ion binding"/>
    <property type="evidence" value="ECO:0007669"/>
    <property type="project" value="UniProtKB-KW"/>
</dbReference>
<dbReference type="PIRSF" id="PIRSF001455">
    <property type="entry name" value="DHQ_synth"/>
    <property type="match status" value="1"/>
</dbReference>
<reference evidence="11" key="1">
    <citation type="submission" date="2020-10" db="EMBL/GenBank/DDBJ databases">
        <authorList>
            <person name="Gilroy R."/>
        </authorList>
    </citation>
    <scope>NUCLEOTIDE SEQUENCE</scope>
    <source>
        <strain evidence="11">B2-22910</strain>
    </source>
</reference>
<dbReference type="CDD" id="cd08195">
    <property type="entry name" value="DHQS"/>
    <property type="match status" value="1"/>
</dbReference>
<dbReference type="InterPro" id="IPR030963">
    <property type="entry name" value="DHQ_synth_fam"/>
</dbReference>
<dbReference type="SUPFAM" id="SSF56796">
    <property type="entry name" value="Dehydroquinate synthase-like"/>
    <property type="match status" value="1"/>
</dbReference>
<dbReference type="EMBL" id="JADIMB010000039">
    <property type="protein sequence ID" value="MBO8470675.1"/>
    <property type="molecule type" value="Genomic_DNA"/>
</dbReference>
<evidence type="ECO:0000256" key="2">
    <source>
        <dbReference type="ARBA" id="ARBA00001941"/>
    </source>
</evidence>
<dbReference type="Pfam" id="PF24621">
    <property type="entry name" value="DHQS_C"/>
    <property type="match status" value="1"/>
</dbReference>
<feature type="domain" description="3-dehydroquinate synthase N-terminal" evidence="9">
    <location>
        <begin position="62"/>
        <end position="170"/>
    </location>
</feature>
<evidence type="ECO:0000256" key="8">
    <source>
        <dbReference type="ARBA" id="ARBA00023285"/>
    </source>
</evidence>
<evidence type="ECO:0000256" key="5">
    <source>
        <dbReference type="ARBA" id="ARBA00023027"/>
    </source>
</evidence>
<dbReference type="Pfam" id="PF01761">
    <property type="entry name" value="DHQ_synthase"/>
    <property type="match status" value="1"/>
</dbReference>
<dbReference type="PANTHER" id="PTHR43622:SF7">
    <property type="entry name" value="3-DEHYDROQUINATE SYNTHASE, CHLOROPLASTIC"/>
    <property type="match status" value="1"/>
</dbReference>
<name>A0A9D9NEV4_9BACT</name>
<evidence type="ECO:0000313" key="12">
    <source>
        <dbReference type="Proteomes" id="UP000823603"/>
    </source>
</evidence>
<organism evidence="11 12">
    <name type="scientific">Candidatus Cryptobacteroides faecavium</name>
    <dbReference type="NCBI Taxonomy" id="2840762"/>
    <lineage>
        <taxon>Bacteria</taxon>
        <taxon>Pseudomonadati</taxon>
        <taxon>Bacteroidota</taxon>
        <taxon>Bacteroidia</taxon>
        <taxon>Bacteroidales</taxon>
        <taxon>Candidatus Cryptobacteroides</taxon>
    </lineage>
</organism>
<sequence>MDGISIIGSGDSAGCIYFRDSLDGLPALVRGHGPVFIIYDNNVSSFASSILSSAEVVSSFGVDVSEDAKTLATVEGICSWLLESGADRNAVLVAVGGGILTDMAGFAAAVYKRGIKAVYVPTTLLAQVDASVGGKTGVNFRGFKNILGVVRQPLFTYICPRVLETLPYGHILEGAAEMIKTFIIKDGGNYRKAVSLFSSLAESGGGADAVRKSIPDLEGLVRAAVEVKAEIVSEDQFEGGVRRKLNLGHTFAHAIEWCSHSISHGQAVSMGIVLAARLSEKLSLCRPGLAKMIACDLERCGLAVVSPFPVARLHDAMLKDKKSENGKIYFVLIRDTGDTEVVLLSAEMVIKLLETE</sequence>
<comment type="caution">
    <text evidence="11">The sequence shown here is derived from an EMBL/GenBank/DDBJ whole genome shotgun (WGS) entry which is preliminary data.</text>
</comment>
<dbReference type="GO" id="GO:0003856">
    <property type="term" value="F:3-dehydroquinate synthase activity"/>
    <property type="evidence" value="ECO:0007669"/>
    <property type="project" value="TreeGrafter"/>
</dbReference>
<dbReference type="Gene3D" id="3.40.50.1970">
    <property type="match status" value="1"/>
</dbReference>
<evidence type="ECO:0000259" key="9">
    <source>
        <dbReference type="Pfam" id="PF01761"/>
    </source>
</evidence>
<gene>
    <name evidence="11" type="ORF">IAB82_02640</name>
</gene>
<accession>A0A9D9NEV4</accession>
<dbReference type="InterPro" id="IPR030960">
    <property type="entry name" value="DHQS/DOIS_N"/>
</dbReference>
<dbReference type="GO" id="GO:0008652">
    <property type="term" value="P:amino acid biosynthetic process"/>
    <property type="evidence" value="ECO:0007669"/>
    <property type="project" value="UniProtKB-KW"/>
</dbReference>
<dbReference type="Gene3D" id="1.20.1090.10">
    <property type="entry name" value="Dehydroquinate synthase-like - alpha domain"/>
    <property type="match status" value="1"/>
</dbReference>
<evidence type="ECO:0000313" key="11">
    <source>
        <dbReference type="EMBL" id="MBO8470675.1"/>
    </source>
</evidence>
<evidence type="ECO:0000256" key="4">
    <source>
        <dbReference type="ARBA" id="ARBA00022723"/>
    </source>
</evidence>
<dbReference type="PANTHER" id="PTHR43622">
    <property type="entry name" value="3-DEHYDROQUINATE SYNTHASE"/>
    <property type="match status" value="1"/>
</dbReference>
<dbReference type="InterPro" id="IPR050071">
    <property type="entry name" value="Dehydroquinate_synthase"/>
</dbReference>